<dbReference type="Proteomes" id="UP000012112">
    <property type="component" value="Unassembled WGS sequence"/>
</dbReference>
<proteinExistence type="predicted"/>
<gene>
    <name evidence="1" type="ORF">LEP1GSC172_1607</name>
</gene>
<dbReference type="AlphaFoldDB" id="M6VCE6"/>
<organism evidence="1 2">
    <name type="scientific">Leptospira noguchii</name>
    <dbReference type="NCBI Taxonomy" id="28182"/>
    <lineage>
        <taxon>Bacteria</taxon>
        <taxon>Pseudomonadati</taxon>
        <taxon>Spirochaetota</taxon>
        <taxon>Spirochaetia</taxon>
        <taxon>Leptospirales</taxon>
        <taxon>Leptospiraceae</taxon>
        <taxon>Leptospira</taxon>
    </lineage>
</organism>
<comment type="caution">
    <text evidence="1">The sequence shown here is derived from an EMBL/GenBank/DDBJ whole genome shotgun (WGS) entry which is preliminary data.</text>
</comment>
<accession>M6VCE6</accession>
<sequence length="37" mass="4316">MVLNLIEISSNQMSNHSEKKLPSSKIPEVIFYRRLGR</sequence>
<dbReference type="EMBL" id="AKWD02000014">
    <property type="protein sequence ID" value="EMO55127.1"/>
    <property type="molecule type" value="Genomic_DNA"/>
</dbReference>
<name>M6VCE6_9LEPT</name>
<evidence type="ECO:0000313" key="1">
    <source>
        <dbReference type="EMBL" id="EMO55127.1"/>
    </source>
</evidence>
<evidence type="ECO:0000313" key="2">
    <source>
        <dbReference type="Proteomes" id="UP000012112"/>
    </source>
</evidence>
<protein>
    <submittedName>
        <fullName evidence="1">Uncharacterized protein</fullName>
    </submittedName>
</protein>
<reference evidence="1 2" key="1">
    <citation type="submission" date="2013-01" db="EMBL/GenBank/DDBJ databases">
        <authorList>
            <person name="Harkins D.M."/>
            <person name="Durkin A.S."/>
            <person name="Brinkac L.M."/>
            <person name="Haft D.H."/>
            <person name="Selengut J.D."/>
            <person name="Sanka R."/>
            <person name="DePew J."/>
            <person name="Purushe J."/>
            <person name="Matthias M.A."/>
            <person name="Vinetz J.M."/>
            <person name="Sutton G.G."/>
            <person name="Nierman W.C."/>
            <person name="Fouts D.E."/>
        </authorList>
    </citation>
    <scope>NUCLEOTIDE SEQUENCE [LARGE SCALE GENOMIC DNA]</scope>
    <source>
        <strain evidence="1 2">HAI1536</strain>
    </source>
</reference>